<keyword evidence="3" id="KW-0560">Oxidoreductase</keyword>
<dbReference type="Gene3D" id="4.10.240.10">
    <property type="entry name" value="Zn(2)-C6 fungal-type DNA-binding domain"/>
    <property type="match status" value="1"/>
</dbReference>
<evidence type="ECO:0000256" key="9">
    <source>
        <dbReference type="SAM" id="Phobius"/>
    </source>
</evidence>
<dbReference type="GeneID" id="37140592"/>
<organism evidence="12 13">
    <name type="scientific">Aspergillus uvarum CBS 121591</name>
    <dbReference type="NCBI Taxonomy" id="1448315"/>
    <lineage>
        <taxon>Eukaryota</taxon>
        <taxon>Fungi</taxon>
        <taxon>Dikarya</taxon>
        <taxon>Ascomycota</taxon>
        <taxon>Pezizomycotina</taxon>
        <taxon>Eurotiomycetes</taxon>
        <taxon>Eurotiomycetidae</taxon>
        <taxon>Eurotiales</taxon>
        <taxon>Aspergillaceae</taxon>
        <taxon>Aspergillus</taxon>
        <taxon>Aspergillus subgen. Circumdati</taxon>
    </lineage>
</organism>
<dbReference type="InterPro" id="IPR036864">
    <property type="entry name" value="Zn2-C6_fun-type_DNA-bd_sf"/>
</dbReference>
<dbReference type="PROSITE" id="PS00463">
    <property type="entry name" value="ZN2_CY6_FUNGAL_1"/>
    <property type="match status" value="1"/>
</dbReference>
<evidence type="ECO:0000256" key="1">
    <source>
        <dbReference type="ARBA" id="ARBA00001917"/>
    </source>
</evidence>
<keyword evidence="9" id="KW-1133">Transmembrane helix</keyword>
<evidence type="ECO:0000259" key="10">
    <source>
        <dbReference type="PROSITE" id="PS50048"/>
    </source>
</evidence>
<comment type="cofactor">
    <cofactor evidence="1">
        <name>FMN</name>
        <dbReference type="ChEBI" id="CHEBI:58210"/>
    </cofactor>
</comment>
<dbReference type="CDD" id="cd12148">
    <property type="entry name" value="fungal_TF_MHR"/>
    <property type="match status" value="1"/>
</dbReference>
<dbReference type="EMBL" id="KZ821683">
    <property type="protein sequence ID" value="PYH84598.1"/>
    <property type="molecule type" value="Genomic_DNA"/>
</dbReference>
<dbReference type="GO" id="GO:0016491">
    <property type="term" value="F:oxidoreductase activity"/>
    <property type="evidence" value="ECO:0007669"/>
    <property type="project" value="UniProtKB-KW"/>
</dbReference>
<feature type="region of interest" description="Disordered" evidence="8">
    <location>
        <begin position="871"/>
        <end position="900"/>
    </location>
</feature>
<dbReference type="InterPro" id="IPR037396">
    <property type="entry name" value="FMN_HAD"/>
</dbReference>
<evidence type="ECO:0000256" key="6">
    <source>
        <dbReference type="ARBA" id="ARBA00023163"/>
    </source>
</evidence>
<dbReference type="Pfam" id="PF00172">
    <property type="entry name" value="Zn_clus"/>
    <property type="match status" value="1"/>
</dbReference>
<gene>
    <name evidence="12" type="ORF">BO82DRAFT_381401</name>
</gene>
<dbReference type="Proteomes" id="UP000248340">
    <property type="component" value="Unassembled WGS sequence"/>
</dbReference>
<dbReference type="Pfam" id="PF01070">
    <property type="entry name" value="FMN_dh"/>
    <property type="match status" value="1"/>
</dbReference>
<dbReference type="GO" id="GO:0008270">
    <property type="term" value="F:zinc ion binding"/>
    <property type="evidence" value="ECO:0007669"/>
    <property type="project" value="InterPro"/>
</dbReference>
<keyword evidence="4" id="KW-0805">Transcription regulation</keyword>
<dbReference type="SMART" id="SM00066">
    <property type="entry name" value="GAL4"/>
    <property type="match status" value="1"/>
</dbReference>
<dbReference type="InterPro" id="IPR000262">
    <property type="entry name" value="FMN-dep_DH"/>
</dbReference>
<dbReference type="OrthoDB" id="4064873at2759"/>
<reference evidence="12 13" key="1">
    <citation type="submission" date="2016-12" db="EMBL/GenBank/DDBJ databases">
        <title>The genomes of Aspergillus section Nigri reveals drivers in fungal speciation.</title>
        <authorList>
            <consortium name="DOE Joint Genome Institute"/>
            <person name="Vesth T.C."/>
            <person name="Nybo J."/>
            <person name="Theobald S."/>
            <person name="Brandl J."/>
            <person name="Frisvad J.C."/>
            <person name="Nielsen K.F."/>
            <person name="Lyhne E.K."/>
            <person name="Kogle M.E."/>
            <person name="Kuo A."/>
            <person name="Riley R."/>
            <person name="Clum A."/>
            <person name="Nolan M."/>
            <person name="Lipzen A."/>
            <person name="Salamov A."/>
            <person name="Henrissat B."/>
            <person name="Wiebenga A."/>
            <person name="De Vries R.P."/>
            <person name="Grigoriev I.V."/>
            <person name="Mortensen U.H."/>
            <person name="Andersen M.R."/>
            <person name="Baker S.E."/>
        </authorList>
    </citation>
    <scope>NUCLEOTIDE SEQUENCE [LARGE SCALE GENOMIC DNA]</scope>
    <source>
        <strain evidence="12 13">CBS 121591</strain>
    </source>
</reference>
<dbReference type="Pfam" id="PF04082">
    <property type="entry name" value="Fungal_trans"/>
    <property type="match status" value="1"/>
</dbReference>
<dbReference type="AlphaFoldDB" id="A0A319D9D2"/>
<feature type="domain" description="FMN hydroxy acid dehydrogenase" evidence="11">
    <location>
        <begin position="697"/>
        <end position="1057"/>
    </location>
</feature>
<evidence type="ECO:0000256" key="8">
    <source>
        <dbReference type="SAM" id="MobiDB-lite"/>
    </source>
</evidence>
<protein>
    <recommendedName>
        <fullName evidence="14">Zn(2)-C6 fungal-type domain-containing protein</fullName>
    </recommendedName>
</protein>
<evidence type="ECO:0000256" key="4">
    <source>
        <dbReference type="ARBA" id="ARBA00023015"/>
    </source>
</evidence>
<evidence type="ECO:0000256" key="3">
    <source>
        <dbReference type="ARBA" id="ARBA00023002"/>
    </source>
</evidence>
<dbReference type="GO" id="GO:0006351">
    <property type="term" value="P:DNA-templated transcription"/>
    <property type="evidence" value="ECO:0007669"/>
    <property type="project" value="InterPro"/>
</dbReference>
<keyword evidence="5" id="KW-0238">DNA-binding</keyword>
<keyword evidence="6" id="KW-0804">Transcription</keyword>
<evidence type="ECO:0000256" key="2">
    <source>
        <dbReference type="ARBA" id="ARBA00022723"/>
    </source>
</evidence>
<dbReference type="GO" id="GO:0003677">
    <property type="term" value="F:DNA binding"/>
    <property type="evidence" value="ECO:0007669"/>
    <property type="project" value="UniProtKB-KW"/>
</dbReference>
<dbReference type="RefSeq" id="XP_025494798.1">
    <property type="nucleotide sequence ID" value="XM_025637850.1"/>
</dbReference>
<dbReference type="InterPro" id="IPR008259">
    <property type="entry name" value="FMN_hydac_DH_AS"/>
</dbReference>
<dbReference type="PROSITE" id="PS50048">
    <property type="entry name" value="ZN2_CY6_FUNGAL_2"/>
    <property type="match status" value="1"/>
</dbReference>
<dbReference type="GO" id="GO:0009893">
    <property type="term" value="P:positive regulation of metabolic process"/>
    <property type="evidence" value="ECO:0007669"/>
    <property type="project" value="UniProtKB-ARBA"/>
</dbReference>
<keyword evidence="9" id="KW-0472">Membrane</keyword>
<dbReference type="InterPro" id="IPR037458">
    <property type="entry name" value="L-MDH/L-LDH_FMN-bd"/>
</dbReference>
<keyword evidence="2" id="KW-0479">Metal-binding</keyword>
<name>A0A319D9D2_9EURO</name>
<dbReference type="CDD" id="cd02922">
    <property type="entry name" value="FCB2_FMN"/>
    <property type="match status" value="1"/>
</dbReference>
<dbReference type="GO" id="GO:0000981">
    <property type="term" value="F:DNA-binding transcription factor activity, RNA polymerase II-specific"/>
    <property type="evidence" value="ECO:0007669"/>
    <property type="project" value="InterPro"/>
</dbReference>
<evidence type="ECO:0000313" key="12">
    <source>
        <dbReference type="EMBL" id="PYH84598.1"/>
    </source>
</evidence>
<keyword evidence="13" id="KW-1185">Reference proteome</keyword>
<dbReference type="VEuPathDB" id="FungiDB:BO82DRAFT_381401"/>
<feature type="compositionally biased region" description="Acidic residues" evidence="8">
    <location>
        <begin position="882"/>
        <end position="892"/>
    </location>
</feature>
<dbReference type="CDD" id="cd00067">
    <property type="entry name" value="GAL4"/>
    <property type="match status" value="1"/>
</dbReference>
<accession>A0A319D9D2</accession>
<dbReference type="SUPFAM" id="SSF57701">
    <property type="entry name" value="Zn2/Cys6 DNA-binding domain"/>
    <property type="match status" value="1"/>
</dbReference>
<feature type="transmembrane region" description="Helical" evidence="9">
    <location>
        <begin position="443"/>
        <end position="461"/>
    </location>
</feature>
<keyword evidence="7" id="KW-0539">Nucleus</keyword>
<evidence type="ECO:0000259" key="11">
    <source>
        <dbReference type="PROSITE" id="PS51349"/>
    </source>
</evidence>
<dbReference type="InterPro" id="IPR013785">
    <property type="entry name" value="Aldolase_TIM"/>
</dbReference>
<proteinExistence type="predicted"/>
<evidence type="ECO:0000256" key="7">
    <source>
        <dbReference type="ARBA" id="ARBA00023242"/>
    </source>
</evidence>
<dbReference type="Gene3D" id="3.20.20.70">
    <property type="entry name" value="Aldolase class I"/>
    <property type="match status" value="1"/>
</dbReference>
<feature type="domain" description="Zn(2)-C6 fungal-type" evidence="10">
    <location>
        <begin position="17"/>
        <end position="48"/>
    </location>
</feature>
<sequence>MPRPKVRPENRQRACRACIACKASKIRCDARDPCGSCLRRDRGSSCVYSGVDRRRKNLKNLRNVTFVPKPSSALVNARPTCSASPDALDVPTEHPSAVEQASVALNPSGESVAYTATDQGSGSYVSNTAGQGYIGSVPFTEDAVHHVAVDTQNSDGDSLTHVVSFDERCSLLESYFEATSGILDLFSANELEELWVEDPHFRQNTLSGSSRVSTDLKAIFDLVFAIGAQTRGSGNTCLQLANSYFLRARATAFDGMLITQTLDTVRLFTLLTFYTLGTCNRNAASIFLSIATKAAVILNLQDAENCQKLPEEVIRARIRIRDSVQNLDTLTSFIFGRPRNLPAIYHESTESAQIDTKGGRCLPPRFAAMVKVCGLLDRIVDTLGKNSNILNVPAAEELLKQLRQWSRDLPRHIRQFPATSDLNLTLQPADNEAFLGSLHISGAHYFAVLLITRPFLVAYLMSRLRGKAPDDLIGDPDEASDIRMKNSEVSRLAQVCVSSAIEMVEMCENSKHRRYTFGNFCFLEAWVFGAGLVLGFSMFAGEPRKDIDRAFDYAQSILREIGTKSPQAQLYHNILDAFVEAIKKYKQRVTDERNYTVQYYMDRVLISEASPAESSIGEEGSNPIPPDSDIGWQSHTTWTIIREGQVFYFSMLEMTQLMHSSRFTNPRFLPSILVQSTVARVKAEDNPKVGPVSEKQVPLSSVISILDFEVAASQNLASAAFAFIKSGAEDENTARWNRDSWKLIRFRPRILRPINDLDISRTILGAKFDVPFFICPAGGAKLVHPEADLCLTRAAGRHHTLHWVCNNSHISQHDMSEARAPGQTTFWQIYPRSELDITTQEVKQAVRLGYKGFALTVDAVRAGKRERDLRVVMSQRSAEGTSPDDEEGDDGFAGEPSVGRPAVQSGLDWFSAIKWLREITELPIAIKGIQCWEDAKLCMEYGAHPWLSNHGGRQLDSTPSAAETLVSMRQHCPEIFEKCEVIVDGGITRGADIVKAIALGARAVGLGRPFLYAAAFGEAGASKAIRILKNEIETTMALLGLTSLEQLDPSYVRAPHFSS</sequence>
<evidence type="ECO:0008006" key="14">
    <source>
        <dbReference type="Google" id="ProtNLM"/>
    </source>
</evidence>
<dbReference type="SUPFAM" id="SSF51395">
    <property type="entry name" value="FMN-linked oxidoreductases"/>
    <property type="match status" value="1"/>
</dbReference>
<dbReference type="PANTHER" id="PTHR10578">
    <property type="entry name" value="S -2-HYDROXY-ACID OXIDASE-RELATED"/>
    <property type="match status" value="1"/>
</dbReference>
<dbReference type="InterPro" id="IPR007219">
    <property type="entry name" value="XnlR_reg_dom"/>
</dbReference>
<dbReference type="PROSITE" id="PS00557">
    <property type="entry name" value="FMN_HYDROXY_ACID_DH_1"/>
    <property type="match status" value="1"/>
</dbReference>
<feature type="transmembrane region" description="Helical" evidence="9">
    <location>
        <begin position="520"/>
        <end position="540"/>
    </location>
</feature>
<dbReference type="InterPro" id="IPR001138">
    <property type="entry name" value="Zn2Cys6_DnaBD"/>
</dbReference>
<keyword evidence="9" id="KW-0812">Transmembrane</keyword>
<dbReference type="PANTHER" id="PTHR10578:SF104">
    <property type="entry name" value="CYTOCHROME B2, MITOCHONDRIAL-RELATED"/>
    <property type="match status" value="1"/>
</dbReference>
<dbReference type="STRING" id="1448315.A0A319D9D2"/>
<evidence type="ECO:0000313" key="13">
    <source>
        <dbReference type="Proteomes" id="UP000248340"/>
    </source>
</evidence>
<evidence type="ECO:0000256" key="5">
    <source>
        <dbReference type="ARBA" id="ARBA00023125"/>
    </source>
</evidence>
<dbReference type="PROSITE" id="PS51349">
    <property type="entry name" value="FMN_HYDROXY_ACID_DH_2"/>
    <property type="match status" value="1"/>
</dbReference>